<evidence type="ECO:0000256" key="2">
    <source>
        <dbReference type="SAM" id="SignalP"/>
    </source>
</evidence>
<keyword evidence="1" id="KW-1133">Transmembrane helix</keyword>
<dbReference type="NCBIfam" id="TIGR02595">
    <property type="entry name" value="PEP_CTERM"/>
    <property type="match status" value="1"/>
</dbReference>
<accession>A0A3Q9BRE0</accession>
<feature type="chain" id="PRO_5018789970" evidence="2">
    <location>
        <begin position="28"/>
        <end position="210"/>
    </location>
</feature>
<evidence type="ECO:0000256" key="1">
    <source>
        <dbReference type="SAM" id="Phobius"/>
    </source>
</evidence>
<dbReference type="AlphaFoldDB" id="A0A3Q9BRE0"/>
<name>A0A3Q9BRE0_9BURK</name>
<protein>
    <submittedName>
        <fullName evidence="3">PEP-CTERM sorting domain-containing protein</fullName>
    </submittedName>
</protein>
<keyword evidence="2" id="KW-0732">Signal</keyword>
<dbReference type="EMBL" id="CP034464">
    <property type="protein sequence ID" value="AZP11934.1"/>
    <property type="molecule type" value="Genomic_DNA"/>
</dbReference>
<reference evidence="3 4" key="1">
    <citation type="journal article" date="2011" name="Int. J. Syst. Evol. Microbiol.">
        <title>Description of Undibacterium oligocarboniphilum sp. nov., isolated from purified water, and Undibacterium pigrum strain CCUG 49012 as the type strain of Undibacterium parvum sp. nov., and emended descriptions of the genus Undibacterium and the species Undibacterium pigrum.</title>
        <authorList>
            <person name="Eder W."/>
            <person name="Wanner G."/>
            <person name="Ludwig W."/>
            <person name="Busse H.J."/>
            <person name="Ziemke-Kageler F."/>
            <person name="Lang E."/>
        </authorList>
    </citation>
    <scope>NUCLEOTIDE SEQUENCE [LARGE SCALE GENOMIC DNA]</scope>
    <source>
        <strain evidence="3 4">DSM 23061</strain>
    </source>
</reference>
<evidence type="ECO:0000313" key="4">
    <source>
        <dbReference type="Proteomes" id="UP000275663"/>
    </source>
</evidence>
<dbReference type="RefSeq" id="WP_126127316.1">
    <property type="nucleotide sequence ID" value="NZ_CP034464.1"/>
</dbReference>
<dbReference type="Proteomes" id="UP000275663">
    <property type="component" value="Chromosome"/>
</dbReference>
<dbReference type="InterPro" id="IPR013424">
    <property type="entry name" value="Ice-binding_C"/>
</dbReference>
<feature type="transmembrane region" description="Helical" evidence="1">
    <location>
        <begin position="183"/>
        <end position="201"/>
    </location>
</feature>
<keyword evidence="1" id="KW-0472">Membrane</keyword>
<organism evidence="3 4">
    <name type="scientific">Undibacterium parvum</name>
    <dbReference type="NCBI Taxonomy" id="401471"/>
    <lineage>
        <taxon>Bacteria</taxon>
        <taxon>Pseudomonadati</taxon>
        <taxon>Pseudomonadota</taxon>
        <taxon>Betaproteobacteria</taxon>
        <taxon>Burkholderiales</taxon>
        <taxon>Oxalobacteraceae</taxon>
        <taxon>Undibacterium</taxon>
    </lineage>
</organism>
<keyword evidence="4" id="KW-1185">Reference proteome</keyword>
<proteinExistence type="predicted"/>
<gene>
    <name evidence="3" type="ORF">EJN92_07895</name>
</gene>
<sequence>MKSIFRSQLAIFILGFMAMATALSSVAAPITRNFDELGAPVDCCFGSGAYNVVSYPDLTVSSGASAVVMNSSGWSNMQTSGLNLYGTLDGYIDLTFSSLVNSLNFDIINGTSPFTFTASFFDIFDNLIEVDLMGLNSFGTAGSVGHIAGSVGNIAKVRISGNEDFAIDTISFEIARSEVPEPASLALFALGLLSCVGMLMLQARRRQQRY</sequence>
<evidence type="ECO:0000313" key="3">
    <source>
        <dbReference type="EMBL" id="AZP11934.1"/>
    </source>
</evidence>
<feature type="signal peptide" evidence="2">
    <location>
        <begin position="1"/>
        <end position="27"/>
    </location>
</feature>
<keyword evidence="1" id="KW-0812">Transmembrane</keyword>
<dbReference type="OrthoDB" id="9204599at2"/>
<dbReference type="KEGG" id="upv:EJN92_07895"/>